<dbReference type="EMBL" id="LC722821">
    <property type="protein sequence ID" value="BDQ13830.1"/>
    <property type="molecule type" value="Genomic_RNA"/>
</dbReference>
<accession>A0A9C7F4F8</accession>
<organism evidence="1">
    <name type="scientific">Diaporthe alternavirus 1</name>
    <dbReference type="NCBI Taxonomy" id="2973080"/>
    <lineage>
        <taxon>Viruses</taxon>
        <taxon>Riboviria</taxon>
        <taxon>Orthornavirae</taxon>
        <taxon>Duplornaviricota</taxon>
        <taxon>Chrymotiviricetes</taxon>
        <taxon>Ghabrivirales</taxon>
        <taxon>Gammatotivirineae</taxon>
        <taxon>Alternaviridae</taxon>
        <taxon>Alternavirus</taxon>
    </lineage>
</organism>
<sequence length="817" mass="90004">METVKIPFRLAADTYDAPERLDDTSNLWLACISSKAKATDFHVTLSRTEDQVKDVTPEILRKHDVMTRRGQLSGIFDRLGEALGGSMDGVGVDLRMLPVDGRAGQTCFATTTSLAIIAKRMATLVERYDILREMAFVKYHITIEYAGGATMKFVTTMAVDDSDPAQFDRTDLRAMERLAAVELDTTPPAPREVTPYAPPVSFEDVTEVKGDVASQTGTILVEQDAPEPQVPFEPADLHASLLGNALLHPDVSPTEKYTALANMIAPMRDKQSGVIIYGDNPGTLAQALVAVGHNVTGVDPKNMTTTQRGRGGRGQYRMVCGSVALVDDEVQVLDKASRQVEGIGTQFGAFVVDTSLDGERAEDATKRNLDIAWRLKKDNINATVICQLRSAPLAKGDMVILDLPGHSNQGCEAYALLIDKGSMNFGRARPDWQRYGWAFVEEEQSDDTQMEGAIDLADEFLFSLSDRAAECSDVFAAYFSTVDEPIQSCSKGYDGDMYDHGGKTTYRSSYRFWYHFIVTRCFLRAATEQKKALSRSAVAAANPVELQALWEHELGGQADNIVNEAIFEAHAAESLTGTSPGLYKLHKSLRPVTLARYEALVEMTTYEDAVTPDAIKRLFTQPASGVLLRGLSNIRGLYAEEWGGPVLAKYKRVLPLEFMSVLAYRPLYIAIYNYVFACMQGMGKKMHSWELQQLLWTVTMHGTTTEKFKFIAQRMRSVLFPTATGRKPQALRLARDDHLANLERNLRVLGVAHDYDAIDPTYAAARQAIFAVTRDRAYNPAMPFEPGAAHARSLSGSSVSGIGGGRRTVRTAGFFRG</sequence>
<proteinExistence type="predicted"/>
<evidence type="ECO:0000313" key="1">
    <source>
        <dbReference type="EMBL" id="BDQ13830.1"/>
    </source>
</evidence>
<protein>
    <submittedName>
        <fullName evidence="1">Uncharacterized protein</fullName>
    </submittedName>
</protein>
<name>A0A9C7F4F8_9VIRU</name>
<reference evidence="1" key="1">
    <citation type="submission" date="2022-08" db="EMBL/GenBank/DDBJ databases">
        <title>A Novel Alternavirus, Diaporthe Alternavirus 1, Furnishes 5' Cap and 3' Poly (A:U) structures in its Double-stranded RNA genomes, Latently Infects in Diaporthe sp.</title>
        <authorList>
            <person name="Moriyama H."/>
            <person name="Wu C.F."/>
            <person name="Okada R."/>
        </authorList>
    </citation>
    <scope>NUCLEOTIDE SEQUENCE</scope>
    <source>
        <strain evidence="1">IbSTRPmp18001</strain>
    </source>
</reference>